<keyword evidence="7" id="KW-1185">Reference proteome</keyword>
<dbReference type="RefSeq" id="XP_043045859.1">
    <property type="nucleotide sequence ID" value="XM_043178768.1"/>
</dbReference>
<dbReference type="InterPro" id="IPR045214">
    <property type="entry name" value="Surf1/Surf4"/>
</dbReference>
<evidence type="ECO:0000313" key="6">
    <source>
        <dbReference type="EMBL" id="KAG7452359.1"/>
    </source>
</evidence>
<keyword evidence="2 5" id="KW-0812">Transmembrane</keyword>
<reference evidence="6" key="1">
    <citation type="submission" date="2020-11" db="EMBL/GenBank/DDBJ databases">
        <title>Adaptations for nitrogen fixation in a non-lichenized fungal sporocarp promotes dispersal by wood-feeding termites.</title>
        <authorList>
            <consortium name="DOE Joint Genome Institute"/>
            <person name="Koch R.A."/>
            <person name="Yoon G."/>
            <person name="Arayal U."/>
            <person name="Lail K."/>
            <person name="Amirebrahimi M."/>
            <person name="Labutti K."/>
            <person name="Lipzen A."/>
            <person name="Riley R."/>
            <person name="Barry K."/>
            <person name="Henrissat B."/>
            <person name="Grigoriev I.V."/>
            <person name="Herr J.R."/>
            <person name="Aime M.C."/>
        </authorList>
    </citation>
    <scope>NUCLEOTIDE SEQUENCE</scope>
    <source>
        <strain evidence="6">MCA 3950</strain>
    </source>
</reference>
<keyword evidence="5" id="KW-0999">Mitochondrion inner membrane</keyword>
<accession>A0A9P8AY02</accession>
<dbReference type="GeneID" id="66101062"/>
<keyword evidence="4 5" id="KW-0472">Membrane</keyword>
<comment type="caution">
    <text evidence="5">Lacks conserved residue(s) required for the propagation of feature annotation.</text>
</comment>
<dbReference type="Proteomes" id="UP000812287">
    <property type="component" value="Unassembled WGS sequence"/>
</dbReference>
<proteinExistence type="inferred from homology"/>
<dbReference type="PANTHER" id="PTHR23427">
    <property type="entry name" value="SURFEIT LOCUS PROTEIN"/>
    <property type="match status" value="1"/>
</dbReference>
<evidence type="ECO:0000313" key="7">
    <source>
        <dbReference type="Proteomes" id="UP000812287"/>
    </source>
</evidence>
<comment type="subcellular location">
    <subcellularLocation>
        <location evidence="1">Membrane</location>
    </subcellularLocation>
    <subcellularLocation>
        <location evidence="5">Mitochondrion inner membrane</location>
        <topology evidence="5">Multi-pass membrane protein</topology>
    </subcellularLocation>
</comment>
<organism evidence="6 7">
    <name type="scientific">Guyanagaster necrorhizus</name>
    <dbReference type="NCBI Taxonomy" id="856835"/>
    <lineage>
        <taxon>Eukaryota</taxon>
        <taxon>Fungi</taxon>
        <taxon>Dikarya</taxon>
        <taxon>Basidiomycota</taxon>
        <taxon>Agaricomycotina</taxon>
        <taxon>Agaricomycetes</taxon>
        <taxon>Agaricomycetidae</taxon>
        <taxon>Agaricales</taxon>
        <taxon>Marasmiineae</taxon>
        <taxon>Physalacriaceae</taxon>
        <taxon>Guyanagaster</taxon>
    </lineage>
</organism>
<keyword evidence="3 5" id="KW-1133">Transmembrane helix</keyword>
<comment type="caution">
    <text evidence="6">The sequence shown here is derived from an EMBL/GenBank/DDBJ whole genome shotgun (WGS) entry which is preliminary data.</text>
</comment>
<evidence type="ECO:0000256" key="2">
    <source>
        <dbReference type="ARBA" id="ARBA00022692"/>
    </source>
</evidence>
<gene>
    <name evidence="6" type="ORF">BT62DRAFT_1071506</name>
</gene>
<dbReference type="GO" id="GO:0033617">
    <property type="term" value="P:mitochondrial respiratory chain complex IV assembly"/>
    <property type="evidence" value="ECO:0007669"/>
    <property type="project" value="TreeGrafter"/>
</dbReference>
<name>A0A9P8AY02_9AGAR</name>
<feature type="transmembrane region" description="Helical" evidence="5">
    <location>
        <begin position="48"/>
        <end position="69"/>
    </location>
</feature>
<dbReference type="Pfam" id="PF02104">
    <property type="entry name" value="SURF1"/>
    <property type="match status" value="1"/>
</dbReference>
<protein>
    <recommendedName>
        <fullName evidence="5">SURF1-like protein</fullName>
    </recommendedName>
</protein>
<dbReference type="PANTHER" id="PTHR23427:SF2">
    <property type="entry name" value="SURFEIT LOCUS PROTEIN 1"/>
    <property type="match status" value="1"/>
</dbReference>
<dbReference type="OrthoDB" id="10040024at2759"/>
<dbReference type="GO" id="GO:0005743">
    <property type="term" value="C:mitochondrial inner membrane"/>
    <property type="evidence" value="ECO:0007669"/>
    <property type="project" value="UniProtKB-SubCell"/>
</dbReference>
<sequence length="580" mass="65727">MFRLFCQHVRFRPSSFASNSQARWLFSGLFSRKTASVPVPYKPRKERWITPTVVVVGFIPVFCFGLGTWQMQRLQWKINLIDELQEKLQLQPLYLPKKINLSVIPEFIWRRVVVRGKWDHAHTMLFPLRVREGVVGVHLVTPLIREDGSTILVNRGFLSQEHAEDHSWDRPEGEVEVFGMLRTSQPRNAFTPDNHPEEGIWYWYDVDAMTEYAGGEKANVQPVYLEQIFEGHAGQASYCVDHGIPVGRPPTVDLRNSHLSYVITWYSLSALTAFMFVRLLANRKKSNVRRLPRYVELLFGLTHQNIGSTETSFYKVCSNTEIRLSQARKMSAHSSSFTLPHTRSEDQIHNNYSLHNRTQRSGYNTPTSAAQSTHTNSLLFSISPRQIYSSRDGRSSMNQALYDHSRNSARGDISMYSSSVAANLASAYAITRGSSDSSSSVSFAETLDTSPRSRMTDFRFPLTNVECQLQRKYRPDPLNSELTRHSSTPALCNSGGRSPLPGPNIYIGAPAAQQTELSRMSHWPACAAQTYILMDDTPETPRTRVNIMRNVTPLFAMINSRAAAIGVTTTLDGDLIFQHK</sequence>
<comment type="function">
    <text evidence="5">Probably involved in the biogenesis of the COX complex.</text>
</comment>
<dbReference type="InterPro" id="IPR002994">
    <property type="entry name" value="Surf1/Shy1"/>
</dbReference>
<dbReference type="AlphaFoldDB" id="A0A9P8AY02"/>
<dbReference type="PROSITE" id="PS50895">
    <property type="entry name" value="SURF1"/>
    <property type="match status" value="1"/>
</dbReference>
<comment type="similarity">
    <text evidence="5">Belongs to the SURF1 family.</text>
</comment>
<evidence type="ECO:0000256" key="4">
    <source>
        <dbReference type="ARBA" id="ARBA00023136"/>
    </source>
</evidence>
<keyword evidence="5" id="KW-0496">Mitochondrion</keyword>
<dbReference type="EMBL" id="MU250524">
    <property type="protein sequence ID" value="KAG7452359.1"/>
    <property type="molecule type" value="Genomic_DNA"/>
</dbReference>
<dbReference type="CDD" id="cd06662">
    <property type="entry name" value="SURF1"/>
    <property type="match status" value="1"/>
</dbReference>
<evidence type="ECO:0000256" key="5">
    <source>
        <dbReference type="RuleBase" id="RU363076"/>
    </source>
</evidence>
<evidence type="ECO:0000256" key="1">
    <source>
        <dbReference type="ARBA" id="ARBA00004370"/>
    </source>
</evidence>
<evidence type="ECO:0000256" key="3">
    <source>
        <dbReference type="ARBA" id="ARBA00022989"/>
    </source>
</evidence>